<dbReference type="SUPFAM" id="SSF51182">
    <property type="entry name" value="RmlC-like cupins"/>
    <property type="match status" value="2"/>
</dbReference>
<protein>
    <recommendedName>
        <fullName evidence="1">ChrR-like cupin domain-containing protein</fullName>
    </recommendedName>
</protein>
<organism evidence="2 3">
    <name type="scientific">Octadecabacter antarcticus 307</name>
    <dbReference type="NCBI Taxonomy" id="391626"/>
    <lineage>
        <taxon>Bacteria</taxon>
        <taxon>Pseudomonadati</taxon>
        <taxon>Pseudomonadota</taxon>
        <taxon>Alphaproteobacteria</taxon>
        <taxon>Rhodobacterales</taxon>
        <taxon>Roseobacteraceae</taxon>
        <taxon>Octadecabacter</taxon>
    </lineage>
</organism>
<dbReference type="InterPro" id="IPR025979">
    <property type="entry name" value="ChrR-like_cupin_dom"/>
</dbReference>
<evidence type="ECO:0000313" key="3">
    <source>
        <dbReference type="Proteomes" id="UP000005307"/>
    </source>
</evidence>
<dbReference type="eggNOG" id="COG3806">
    <property type="taxonomic scope" value="Bacteria"/>
</dbReference>
<evidence type="ECO:0000259" key="1">
    <source>
        <dbReference type="Pfam" id="PF12973"/>
    </source>
</evidence>
<dbReference type="Gene3D" id="2.60.120.10">
    <property type="entry name" value="Jelly Rolls"/>
    <property type="match status" value="1"/>
</dbReference>
<dbReference type="InterPro" id="IPR011051">
    <property type="entry name" value="RmlC_Cupin_sf"/>
</dbReference>
<feature type="domain" description="ChrR-like cupin" evidence="1">
    <location>
        <begin position="144"/>
        <end position="243"/>
    </location>
</feature>
<dbReference type="EMBL" id="CP003740">
    <property type="protein sequence ID" value="AGI67699.1"/>
    <property type="molecule type" value="Genomic_DNA"/>
</dbReference>
<reference evidence="2 3" key="1">
    <citation type="journal article" date="2013" name="PLoS ONE">
        <title>Poles Apart: Arctic and Antarctic Octadecabacter strains Share High Genome Plasticity and a New Type of Xanthorhodopsin.</title>
        <authorList>
            <person name="Vollmers J."/>
            <person name="Voget S."/>
            <person name="Dietrich S."/>
            <person name="Gollnow K."/>
            <person name="Smits M."/>
            <person name="Meyer K."/>
            <person name="Brinkhoff T."/>
            <person name="Simon M."/>
            <person name="Daniel R."/>
        </authorList>
    </citation>
    <scope>NUCLEOTIDE SEQUENCE [LARGE SCALE GENOMIC DNA]</scope>
    <source>
        <strain evidence="2 3">307</strain>
    </source>
</reference>
<dbReference type="CDD" id="cd20303">
    <property type="entry name" value="cupin_ChrR_1"/>
    <property type="match status" value="2"/>
</dbReference>
<name>M9R4Y5_9RHOB</name>
<gene>
    <name evidence="2" type="ORF">OAN307_c20650</name>
</gene>
<dbReference type="STRING" id="391626.OAN307_c20650"/>
<dbReference type="Proteomes" id="UP000005307">
    <property type="component" value="Chromosome"/>
</dbReference>
<evidence type="ECO:0000313" key="2">
    <source>
        <dbReference type="EMBL" id="AGI67699.1"/>
    </source>
</evidence>
<dbReference type="Pfam" id="PF12973">
    <property type="entry name" value="Cupin_7"/>
    <property type="match status" value="2"/>
</dbReference>
<dbReference type="KEGG" id="oat:OAN307_c20650"/>
<dbReference type="HOGENOM" id="CLU_111523_0_0_5"/>
<sequence>MHSTFVWPNASCKTTMHRSKPHEDAMKLRSDFSIREVVRPGDEGWRASPMPGVDRMMLDRVGDEVARATTIVRYAPNSRFSKHSHEGGEEFIVLEGTFNDEYGSYPKGTYVRNPVGTSHSPYVRHDGCTILVKLHQFQPDDTTPVVIDTATATFRPGLVGGLSVLPLHAYGSESVALVRWAPNTQFNPHTHRGGEEVFVLEGTFRDDLGDYPQGTWIRSPHLSKHTSYIGPEGALILVKVGHLPNDD</sequence>
<proteinExistence type="predicted"/>
<keyword evidence="3" id="KW-1185">Reference proteome</keyword>
<dbReference type="AlphaFoldDB" id="M9R4Y5"/>
<feature type="domain" description="ChrR-like cupin" evidence="1">
    <location>
        <begin position="36"/>
        <end position="137"/>
    </location>
</feature>
<accession>M9R4Y5</accession>
<dbReference type="InterPro" id="IPR014710">
    <property type="entry name" value="RmlC-like_jellyroll"/>
</dbReference>